<dbReference type="RefSeq" id="WP_259866665.1">
    <property type="nucleotide sequence ID" value="NZ_JAMQJZ010000002.1"/>
</dbReference>
<dbReference type="InterPro" id="IPR003593">
    <property type="entry name" value="AAA+_ATPase"/>
</dbReference>
<dbReference type="InterPro" id="IPR027417">
    <property type="entry name" value="P-loop_NTPase"/>
</dbReference>
<dbReference type="InterPro" id="IPR050107">
    <property type="entry name" value="ABC_carbohydrate_import_ATPase"/>
</dbReference>
<dbReference type="GO" id="GO:0016887">
    <property type="term" value="F:ATP hydrolysis activity"/>
    <property type="evidence" value="ECO:0007669"/>
    <property type="project" value="InterPro"/>
</dbReference>
<dbReference type="AlphaFoldDB" id="A0A9X3WIM9"/>
<evidence type="ECO:0000259" key="9">
    <source>
        <dbReference type="PROSITE" id="PS50893"/>
    </source>
</evidence>
<keyword evidence="2" id="KW-0813">Transport</keyword>
<evidence type="ECO:0000313" key="11">
    <source>
        <dbReference type="Proteomes" id="UP001145072"/>
    </source>
</evidence>
<protein>
    <submittedName>
        <fullName evidence="10">Sugar ABC transporter ATP-binding protein</fullName>
    </submittedName>
</protein>
<dbReference type="PROSITE" id="PS50893">
    <property type="entry name" value="ABC_TRANSPORTER_2"/>
    <property type="match status" value="2"/>
</dbReference>
<sequence>MDKPILIMEGITKEFPGVKALDGVDFELYPGEVHALMGENGAGKSTLMKILSGVYQHTAGKILLNEEEVTLNNPTVAQELGISIIHQEFNLFPNLSAAENIFIDRKEIISASGKINWSRMNAEAKALTESIGADIDVRREVQYLGVHSQQVIEIAKALSFNAKILIMDEPSAALPEDEVQKMFDVVKQLRNNGVAIVYVSHRMNEIFKIADKVTVLRDGGKVSTNKITETTEDQLISEMVGKEVGDLYPDKTKRIFNESVLNVNDFDITSKHKVSFSLRRGEILGFFGLVGSGTHTLAERIFGLKKGKGTVEINGKSILIKNPKDAMKQGIAYLPPDRHRQGLVKESSIRENMTLPILKRISNGLIIDKKAEQVINEEYIEKLSIKTPSQNQVVNLLSGGNQQKVVLAKWLTTKPDILIMEEPTRGVDVGAKAEIYRLINELSLSGLSIILISTEMPELIGMSDRILVMNEGNIVNEFKNGEADQQKLLKEASNSIDKMVV</sequence>
<dbReference type="PROSITE" id="PS00211">
    <property type="entry name" value="ABC_TRANSPORTER_1"/>
    <property type="match status" value="1"/>
</dbReference>
<feature type="domain" description="ABC transporter" evidence="9">
    <location>
        <begin position="6"/>
        <end position="243"/>
    </location>
</feature>
<dbReference type="InterPro" id="IPR003439">
    <property type="entry name" value="ABC_transporter-like_ATP-bd"/>
</dbReference>
<dbReference type="GO" id="GO:0005524">
    <property type="term" value="F:ATP binding"/>
    <property type="evidence" value="ECO:0007669"/>
    <property type="project" value="UniProtKB-KW"/>
</dbReference>
<dbReference type="GO" id="GO:0005886">
    <property type="term" value="C:plasma membrane"/>
    <property type="evidence" value="ECO:0007669"/>
    <property type="project" value="UniProtKB-SubCell"/>
</dbReference>
<dbReference type="PANTHER" id="PTHR43790">
    <property type="entry name" value="CARBOHYDRATE TRANSPORT ATP-BINDING PROTEIN MG119-RELATED"/>
    <property type="match status" value="1"/>
</dbReference>
<keyword evidence="11" id="KW-1185">Reference proteome</keyword>
<proteinExistence type="predicted"/>
<evidence type="ECO:0000256" key="6">
    <source>
        <dbReference type="ARBA" id="ARBA00022840"/>
    </source>
</evidence>
<evidence type="ECO:0000256" key="8">
    <source>
        <dbReference type="ARBA" id="ARBA00023136"/>
    </source>
</evidence>
<dbReference type="SMART" id="SM00382">
    <property type="entry name" value="AAA"/>
    <property type="match status" value="2"/>
</dbReference>
<dbReference type="Gene3D" id="3.40.50.300">
    <property type="entry name" value="P-loop containing nucleotide triphosphate hydrolases"/>
    <property type="match status" value="2"/>
</dbReference>
<gene>
    <name evidence="10" type="ORF">NC661_04645</name>
</gene>
<dbReference type="CDD" id="cd03215">
    <property type="entry name" value="ABC_Carb_Monos_II"/>
    <property type="match status" value="1"/>
</dbReference>
<keyword evidence="3" id="KW-1003">Cell membrane</keyword>
<keyword evidence="4" id="KW-0677">Repeat</keyword>
<name>A0A9X3WIM9_9BACI</name>
<evidence type="ECO:0000256" key="2">
    <source>
        <dbReference type="ARBA" id="ARBA00022448"/>
    </source>
</evidence>
<comment type="subcellular location">
    <subcellularLocation>
        <location evidence="1">Cell membrane</location>
        <topology evidence="1">Peripheral membrane protein</topology>
    </subcellularLocation>
</comment>
<keyword evidence="6 10" id="KW-0067">ATP-binding</keyword>
<dbReference type="EMBL" id="JAMQJZ010000002">
    <property type="protein sequence ID" value="MDC3419653.1"/>
    <property type="molecule type" value="Genomic_DNA"/>
</dbReference>
<evidence type="ECO:0000256" key="7">
    <source>
        <dbReference type="ARBA" id="ARBA00022967"/>
    </source>
</evidence>
<evidence type="ECO:0000256" key="4">
    <source>
        <dbReference type="ARBA" id="ARBA00022737"/>
    </source>
</evidence>
<dbReference type="Pfam" id="PF00005">
    <property type="entry name" value="ABC_tran"/>
    <property type="match status" value="2"/>
</dbReference>
<comment type="caution">
    <text evidence="10">The sequence shown here is derived from an EMBL/GenBank/DDBJ whole genome shotgun (WGS) entry which is preliminary data.</text>
</comment>
<evidence type="ECO:0000256" key="5">
    <source>
        <dbReference type="ARBA" id="ARBA00022741"/>
    </source>
</evidence>
<keyword evidence="7" id="KW-1278">Translocase</keyword>
<dbReference type="FunFam" id="3.40.50.300:FF:000127">
    <property type="entry name" value="Ribose import ATP-binding protein RbsA"/>
    <property type="match status" value="1"/>
</dbReference>
<dbReference type="PANTHER" id="PTHR43790:SF9">
    <property type="entry name" value="GALACTOFURANOSE TRANSPORTER ATP-BINDING PROTEIN YTFR"/>
    <property type="match status" value="1"/>
</dbReference>
<evidence type="ECO:0000313" key="10">
    <source>
        <dbReference type="EMBL" id="MDC3419653.1"/>
    </source>
</evidence>
<keyword evidence="5" id="KW-0547">Nucleotide-binding</keyword>
<reference evidence="10" key="1">
    <citation type="submission" date="2022-06" db="EMBL/GenBank/DDBJ databases">
        <title>Aquibacillus sp. a new bacterium isolated from soil saline samples.</title>
        <authorList>
            <person name="Galisteo C."/>
            <person name="De La Haba R."/>
            <person name="Sanchez-Porro C."/>
            <person name="Ventosa A."/>
        </authorList>
    </citation>
    <scope>NUCLEOTIDE SEQUENCE</scope>
    <source>
        <strain evidence="10">JCM 12387</strain>
    </source>
</reference>
<keyword evidence="8" id="KW-0472">Membrane</keyword>
<dbReference type="SUPFAM" id="SSF52540">
    <property type="entry name" value="P-loop containing nucleoside triphosphate hydrolases"/>
    <property type="match status" value="2"/>
</dbReference>
<feature type="domain" description="ABC transporter" evidence="9">
    <location>
        <begin position="255"/>
        <end position="496"/>
    </location>
</feature>
<evidence type="ECO:0000256" key="3">
    <source>
        <dbReference type="ARBA" id="ARBA00022475"/>
    </source>
</evidence>
<dbReference type="Proteomes" id="UP001145072">
    <property type="component" value="Unassembled WGS sequence"/>
</dbReference>
<dbReference type="InterPro" id="IPR017871">
    <property type="entry name" value="ABC_transporter-like_CS"/>
</dbReference>
<dbReference type="CDD" id="cd03216">
    <property type="entry name" value="ABC_Carb_Monos_I"/>
    <property type="match status" value="1"/>
</dbReference>
<evidence type="ECO:0000256" key="1">
    <source>
        <dbReference type="ARBA" id="ARBA00004202"/>
    </source>
</evidence>
<organism evidence="10 11">
    <name type="scientific">Aquibacillus koreensis</name>
    <dbReference type="NCBI Taxonomy" id="279446"/>
    <lineage>
        <taxon>Bacteria</taxon>
        <taxon>Bacillati</taxon>
        <taxon>Bacillota</taxon>
        <taxon>Bacilli</taxon>
        <taxon>Bacillales</taxon>
        <taxon>Bacillaceae</taxon>
        <taxon>Aquibacillus</taxon>
    </lineage>
</organism>
<accession>A0A9X3WIM9</accession>